<gene>
    <name evidence="12" type="ORF">ABEB36_013324</name>
</gene>
<feature type="transmembrane region" description="Helical" evidence="10">
    <location>
        <begin position="386"/>
        <end position="405"/>
    </location>
</feature>
<dbReference type="GO" id="GO:0005886">
    <property type="term" value="C:plasma membrane"/>
    <property type="evidence" value="ECO:0007669"/>
    <property type="project" value="UniProtKB-SubCell"/>
</dbReference>
<organism evidence="12 13">
    <name type="scientific">Hypothenemus hampei</name>
    <name type="common">Coffee berry borer</name>
    <dbReference type="NCBI Taxonomy" id="57062"/>
    <lineage>
        <taxon>Eukaryota</taxon>
        <taxon>Metazoa</taxon>
        <taxon>Ecdysozoa</taxon>
        <taxon>Arthropoda</taxon>
        <taxon>Hexapoda</taxon>
        <taxon>Insecta</taxon>
        <taxon>Pterygota</taxon>
        <taxon>Neoptera</taxon>
        <taxon>Endopterygota</taxon>
        <taxon>Coleoptera</taxon>
        <taxon>Polyphaga</taxon>
        <taxon>Cucujiformia</taxon>
        <taxon>Curculionidae</taxon>
        <taxon>Scolytinae</taxon>
        <taxon>Hypothenemus</taxon>
    </lineage>
</organism>
<evidence type="ECO:0000256" key="10">
    <source>
        <dbReference type="SAM" id="Phobius"/>
    </source>
</evidence>
<feature type="transmembrane region" description="Helical" evidence="10">
    <location>
        <begin position="146"/>
        <end position="169"/>
    </location>
</feature>
<evidence type="ECO:0000256" key="3">
    <source>
        <dbReference type="ARBA" id="ARBA00022475"/>
    </source>
</evidence>
<dbReference type="InterPro" id="IPR005828">
    <property type="entry name" value="MFS_sugar_transport-like"/>
</dbReference>
<dbReference type="InterPro" id="IPR005829">
    <property type="entry name" value="Sugar_transporter_CS"/>
</dbReference>
<keyword evidence="4" id="KW-0762">Sugar transport</keyword>
<feature type="transmembrane region" description="Helical" evidence="10">
    <location>
        <begin position="283"/>
        <end position="309"/>
    </location>
</feature>
<dbReference type="PANTHER" id="PTHR48021">
    <property type="match status" value="1"/>
</dbReference>
<evidence type="ECO:0000256" key="4">
    <source>
        <dbReference type="ARBA" id="ARBA00022597"/>
    </source>
</evidence>
<feature type="transmembrane region" description="Helical" evidence="10">
    <location>
        <begin position="347"/>
        <end position="374"/>
    </location>
</feature>
<keyword evidence="5 10" id="KW-0812">Transmembrane</keyword>
<dbReference type="Proteomes" id="UP001566132">
    <property type="component" value="Unassembled WGS sequence"/>
</dbReference>
<dbReference type="Pfam" id="PF00083">
    <property type="entry name" value="Sugar_tr"/>
    <property type="match status" value="1"/>
</dbReference>
<dbReference type="EMBL" id="JBDJPC010000010">
    <property type="protein sequence ID" value="KAL1490666.1"/>
    <property type="molecule type" value="Genomic_DNA"/>
</dbReference>
<dbReference type="PRINTS" id="PR00171">
    <property type="entry name" value="SUGRTRNSPORT"/>
</dbReference>
<dbReference type="InterPro" id="IPR050549">
    <property type="entry name" value="MFS_Trehalose_Transporter"/>
</dbReference>
<protein>
    <recommendedName>
        <fullName evidence="11">Major facilitator superfamily (MFS) profile domain-containing protein</fullName>
    </recommendedName>
</protein>
<evidence type="ECO:0000256" key="5">
    <source>
        <dbReference type="ARBA" id="ARBA00022692"/>
    </source>
</evidence>
<dbReference type="AlphaFoldDB" id="A0ABD1E8H5"/>
<keyword evidence="3" id="KW-1003">Cell membrane</keyword>
<sequence>MVNKGFIMDFLPQLLATLLGTLMAISDGMTYGWTSPMVPYFMSNASHIDMTEEDGDWMENINLLGYAAGLPFTILSVDHLGRKISMILSAALGCLCWILLLITDNIQTIYVSRFLAGMAGDMCFVAAPMYIAEISDYRIRGFLSSLIYLMMIVGIIIVYCTGALAPYWVTPAVGIALTASQSLLVWFLPESPYYYIYKNKRDKAVKALRRLRAHEDVEEEIQEIEQEVEREKTEKGRPQDLILIKSNRTALFISLILNGGQHFVGISVFLMNLQVILEEAGSVYIDASIASIIFAVIMFVSTLLASAIIDKYGRKFLLISSCLLTGIALLVMSIFFHLQYIGHDVEIISWIPAACAMIYAATFKVGLGLVPIVVIAEIFPTTVKALGMTVADLFYVLGAVVSISLYHSLFKHFGLHVPLYCFALFSFIMILFTVFYIPETKGQTLDDIQLMLKRKKGTKGDQEAKSHP</sequence>
<dbReference type="PROSITE" id="PS00216">
    <property type="entry name" value="SUGAR_TRANSPORT_1"/>
    <property type="match status" value="2"/>
</dbReference>
<feature type="transmembrane region" description="Helical" evidence="10">
    <location>
        <begin position="417"/>
        <end position="437"/>
    </location>
</feature>
<evidence type="ECO:0000313" key="13">
    <source>
        <dbReference type="Proteomes" id="UP001566132"/>
    </source>
</evidence>
<evidence type="ECO:0000256" key="6">
    <source>
        <dbReference type="ARBA" id="ARBA00022989"/>
    </source>
</evidence>
<evidence type="ECO:0000256" key="7">
    <source>
        <dbReference type="ARBA" id="ARBA00023136"/>
    </source>
</evidence>
<proteinExistence type="predicted"/>
<dbReference type="InterPro" id="IPR020846">
    <property type="entry name" value="MFS_dom"/>
</dbReference>
<evidence type="ECO:0000313" key="12">
    <source>
        <dbReference type="EMBL" id="KAL1490666.1"/>
    </source>
</evidence>
<feature type="transmembrane region" description="Helical" evidence="10">
    <location>
        <begin position="84"/>
        <end position="102"/>
    </location>
</feature>
<evidence type="ECO:0000256" key="8">
    <source>
        <dbReference type="ARBA" id="ARBA00023180"/>
    </source>
</evidence>
<dbReference type="FunFam" id="1.20.1250.20:FF:000218">
    <property type="entry name" value="facilitated trehalose transporter Tret1"/>
    <property type="match status" value="1"/>
</dbReference>
<keyword evidence="6 10" id="KW-1133">Transmembrane helix</keyword>
<dbReference type="Gene3D" id="1.20.1250.20">
    <property type="entry name" value="MFS general substrate transporter like domains"/>
    <property type="match status" value="1"/>
</dbReference>
<feature type="transmembrane region" description="Helical" evidence="10">
    <location>
        <begin position="250"/>
        <end position="271"/>
    </location>
</feature>
<feature type="transmembrane region" description="Helical" evidence="10">
    <location>
        <begin position="316"/>
        <end position="341"/>
    </location>
</feature>
<dbReference type="InterPro" id="IPR036259">
    <property type="entry name" value="MFS_trans_sf"/>
</dbReference>
<evidence type="ECO:0000256" key="2">
    <source>
        <dbReference type="ARBA" id="ARBA00022448"/>
    </source>
</evidence>
<evidence type="ECO:0000256" key="1">
    <source>
        <dbReference type="ARBA" id="ARBA00004651"/>
    </source>
</evidence>
<keyword evidence="7 10" id="KW-0472">Membrane</keyword>
<reference evidence="12 13" key="1">
    <citation type="submission" date="2024-05" db="EMBL/GenBank/DDBJ databases">
        <title>Genetic variation in Jamaican populations of the coffee berry borer (Hypothenemus hampei).</title>
        <authorList>
            <person name="Errbii M."/>
            <person name="Myrie A."/>
        </authorList>
    </citation>
    <scope>NUCLEOTIDE SEQUENCE [LARGE SCALE GENOMIC DNA]</scope>
    <source>
        <strain evidence="12">JA-Hopewell-2020-01-JO</strain>
        <tissue evidence="12">Whole body</tissue>
    </source>
</reference>
<dbReference type="PROSITE" id="PS50850">
    <property type="entry name" value="MFS"/>
    <property type="match status" value="1"/>
</dbReference>
<keyword evidence="13" id="KW-1185">Reference proteome</keyword>
<evidence type="ECO:0000256" key="9">
    <source>
        <dbReference type="SAM" id="Coils"/>
    </source>
</evidence>
<feature type="transmembrane region" description="Helical" evidence="10">
    <location>
        <begin position="114"/>
        <end position="134"/>
    </location>
</feature>
<comment type="caution">
    <text evidence="12">The sequence shown here is derived from an EMBL/GenBank/DDBJ whole genome shotgun (WGS) entry which is preliminary data.</text>
</comment>
<keyword evidence="9" id="KW-0175">Coiled coil</keyword>
<feature type="coiled-coil region" evidence="9">
    <location>
        <begin position="207"/>
        <end position="234"/>
    </location>
</feature>
<evidence type="ECO:0000259" key="11">
    <source>
        <dbReference type="PROSITE" id="PS50850"/>
    </source>
</evidence>
<dbReference type="PANTHER" id="PTHR48021:SF46">
    <property type="entry name" value="MAJOR FACILITATOR SUPERFAMILY (MFS) PROFILE DOMAIN-CONTAINING PROTEIN"/>
    <property type="match status" value="1"/>
</dbReference>
<dbReference type="InterPro" id="IPR003663">
    <property type="entry name" value="Sugar/inositol_transpt"/>
</dbReference>
<feature type="domain" description="Major facilitator superfamily (MFS) profile" evidence="11">
    <location>
        <begin position="13"/>
        <end position="441"/>
    </location>
</feature>
<dbReference type="SUPFAM" id="SSF103473">
    <property type="entry name" value="MFS general substrate transporter"/>
    <property type="match status" value="1"/>
</dbReference>
<keyword evidence="8" id="KW-0325">Glycoprotein</keyword>
<keyword evidence="2" id="KW-0813">Transport</keyword>
<comment type="subcellular location">
    <subcellularLocation>
        <location evidence="1">Cell membrane</location>
        <topology evidence="1">Multi-pass membrane protein</topology>
    </subcellularLocation>
</comment>
<accession>A0ABD1E8H5</accession>
<name>A0ABD1E8H5_HYPHA</name>